<dbReference type="Proteomes" id="UP000462014">
    <property type="component" value="Unassembled WGS sequence"/>
</dbReference>
<keyword evidence="3" id="KW-1185">Reference proteome</keyword>
<accession>A0A7K1STJ2</accession>
<dbReference type="AlphaFoldDB" id="A0A7K1STJ2"/>
<feature type="transmembrane region" description="Helical" evidence="1">
    <location>
        <begin position="105"/>
        <end position="130"/>
    </location>
</feature>
<dbReference type="RefSeq" id="WP_157563931.1">
    <property type="nucleotide sequence ID" value="NZ_WPIK01000002.1"/>
</dbReference>
<feature type="transmembrane region" description="Helical" evidence="1">
    <location>
        <begin position="31"/>
        <end position="54"/>
    </location>
</feature>
<feature type="transmembrane region" description="Helical" evidence="1">
    <location>
        <begin position="66"/>
        <end position="84"/>
    </location>
</feature>
<evidence type="ECO:0000313" key="3">
    <source>
        <dbReference type="Proteomes" id="UP000462014"/>
    </source>
</evidence>
<evidence type="ECO:0000313" key="2">
    <source>
        <dbReference type="EMBL" id="MVN20430.1"/>
    </source>
</evidence>
<sequence length="131" mass="15949">METKPKFFFDYIYYRMTKAYFKWDGRTGGTAIVAIMMIQMLYIIDVLVFILRVFYTRNQLKDFNNYGKGFIIIIAFILLIYNYRKYNGSYNKLRYYWKDESRTMRVYKGLLVIVSLILPWAPLILMGMFWK</sequence>
<comment type="caution">
    <text evidence="2">The sequence shown here is derived from an EMBL/GenBank/DDBJ whole genome shotgun (WGS) entry which is preliminary data.</text>
</comment>
<gene>
    <name evidence="2" type="ORF">GO621_02640</name>
</gene>
<keyword evidence="1" id="KW-0812">Transmembrane</keyword>
<dbReference type="EMBL" id="WPIK01000002">
    <property type="protein sequence ID" value="MVN20430.1"/>
    <property type="molecule type" value="Genomic_DNA"/>
</dbReference>
<organism evidence="2 3">
    <name type="scientific">Mucilaginibacter arboris</name>
    <dbReference type="NCBI Taxonomy" id="2682090"/>
    <lineage>
        <taxon>Bacteria</taxon>
        <taxon>Pseudomonadati</taxon>
        <taxon>Bacteroidota</taxon>
        <taxon>Sphingobacteriia</taxon>
        <taxon>Sphingobacteriales</taxon>
        <taxon>Sphingobacteriaceae</taxon>
        <taxon>Mucilaginibacter</taxon>
    </lineage>
</organism>
<protein>
    <submittedName>
        <fullName evidence="2">Uncharacterized protein</fullName>
    </submittedName>
</protein>
<name>A0A7K1STJ2_9SPHI</name>
<keyword evidence="1" id="KW-0472">Membrane</keyword>
<evidence type="ECO:0000256" key="1">
    <source>
        <dbReference type="SAM" id="Phobius"/>
    </source>
</evidence>
<reference evidence="2 3" key="1">
    <citation type="submission" date="2019-12" db="EMBL/GenBank/DDBJ databases">
        <title>Mucilaginibacter sp. HMF7410 genome sequencing and assembly.</title>
        <authorList>
            <person name="Kang H."/>
            <person name="Cha I."/>
            <person name="Kim H."/>
            <person name="Joh K."/>
        </authorList>
    </citation>
    <scope>NUCLEOTIDE SEQUENCE [LARGE SCALE GENOMIC DNA]</scope>
    <source>
        <strain evidence="2 3">HMF7410</strain>
    </source>
</reference>
<keyword evidence="1" id="KW-1133">Transmembrane helix</keyword>
<proteinExistence type="predicted"/>